<dbReference type="EMBL" id="UINC01226036">
    <property type="protein sequence ID" value="SVE56344.1"/>
    <property type="molecule type" value="Genomic_DNA"/>
</dbReference>
<dbReference type="Pfam" id="PF10023">
    <property type="entry name" value="Aminopep"/>
    <property type="match status" value="1"/>
</dbReference>
<dbReference type="AlphaFoldDB" id="A0A383EIA5"/>
<feature type="transmembrane region" description="Helical" evidence="1">
    <location>
        <begin position="7"/>
        <end position="26"/>
    </location>
</feature>
<organism evidence="2">
    <name type="scientific">marine metagenome</name>
    <dbReference type="NCBI Taxonomy" id="408172"/>
    <lineage>
        <taxon>unclassified sequences</taxon>
        <taxon>metagenomes</taxon>
        <taxon>ecological metagenomes</taxon>
    </lineage>
</organism>
<keyword evidence="1" id="KW-0812">Transmembrane</keyword>
<dbReference type="InterPro" id="IPR014553">
    <property type="entry name" value="Aminopept"/>
</dbReference>
<keyword evidence="1" id="KW-1133">Transmembrane helix</keyword>
<proteinExistence type="predicted"/>
<evidence type="ECO:0000313" key="2">
    <source>
        <dbReference type="EMBL" id="SVE56344.1"/>
    </source>
</evidence>
<keyword evidence="1" id="KW-0472">Membrane</keyword>
<accession>A0A383EIA5</accession>
<name>A0A383EIA5_9ZZZZ</name>
<gene>
    <name evidence="2" type="ORF">METZ01_LOCUS509198</name>
</gene>
<protein>
    <recommendedName>
        <fullName evidence="3">Aminopeptidase</fullName>
    </recommendedName>
</protein>
<reference evidence="2" key="1">
    <citation type="submission" date="2018-05" db="EMBL/GenBank/DDBJ databases">
        <authorList>
            <person name="Lanie J.A."/>
            <person name="Ng W.-L."/>
            <person name="Kazmierczak K.M."/>
            <person name="Andrzejewski T.M."/>
            <person name="Davidsen T.M."/>
            <person name="Wayne K.J."/>
            <person name="Tettelin H."/>
            <person name="Glass J.I."/>
            <person name="Rusch D."/>
            <person name="Podicherti R."/>
            <person name="Tsui H.-C.T."/>
            <person name="Winkler M.E."/>
        </authorList>
    </citation>
    <scope>NUCLEOTIDE SEQUENCE</scope>
</reference>
<evidence type="ECO:0008006" key="3">
    <source>
        <dbReference type="Google" id="ProtNLM"/>
    </source>
</evidence>
<sequence>MRQFIQYVWLVVLVGGLTGCSLPYYWQAAEGQLELLRKRVPIEKVLGDPSESQPLQEKLKLVPEIRQFAVTDLGLPDNSSYRSYADLQRAYVVWNVVAAGEFSVDPVQWCFPFVGCVAYRGFFDEGSARNFAEKLDSRGLDTYVVGSPAYSTLGYFADPVLNTMLLRGEEYLVGILFHELAHQRLYIKDDSELSE</sequence>
<evidence type="ECO:0000256" key="1">
    <source>
        <dbReference type="SAM" id="Phobius"/>
    </source>
</evidence>
<feature type="non-terminal residue" evidence="2">
    <location>
        <position position="195"/>
    </location>
</feature>
<dbReference type="PROSITE" id="PS51257">
    <property type="entry name" value="PROKAR_LIPOPROTEIN"/>
    <property type="match status" value="1"/>
</dbReference>